<dbReference type="EMBL" id="CAJNDS010002614">
    <property type="protein sequence ID" value="CAE7545834.1"/>
    <property type="molecule type" value="Genomic_DNA"/>
</dbReference>
<comment type="caution">
    <text evidence="1">The sequence shown here is derived from an EMBL/GenBank/DDBJ whole genome shotgun (WGS) entry which is preliminary data.</text>
</comment>
<name>A0A812TWI2_9DINO</name>
<reference evidence="1" key="1">
    <citation type="submission" date="2021-02" db="EMBL/GenBank/DDBJ databases">
        <authorList>
            <person name="Dougan E. K."/>
            <person name="Rhodes N."/>
            <person name="Thang M."/>
            <person name="Chan C."/>
        </authorList>
    </citation>
    <scope>NUCLEOTIDE SEQUENCE</scope>
</reference>
<proteinExistence type="predicted"/>
<evidence type="ECO:0000313" key="1">
    <source>
        <dbReference type="EMBL" id="CAE7545834.1"/>
    </source>
</evidence>
<evidence type="ECO:0000313" key="2">
    <source>
        <dbReference type="Proteomes" id="UP000604046"/>
    </source>
</evidence>
<dbReference type="Proteomes" id="UP000604046">
    <property type="component" value="Unassembled WGS sequence"/>
</dbReference>
<protein>
    <submittedName>
        <fullName evidence="1">Uncharacterized protein</fullName>
    </submittedName>
</protein>
<keyword evidence="2" id="KW-1185">Reference proteome</keyword>
<dbReference type="AlphaFoldDB" id="A0A812TWI2"/>
<sequence>MFFGALCASRGPVWRCPWADGKHSTCWHTWPRPTRPCSCPWKCRKAAPCQMQTFQATLSVLMMARAHI</sequence>
<organism evidence="1 2">
    <name type="scientific">Symbiodinium natans</name>
    <dbReference type="NCBI Taxonomy" id="878477"/>
    <lineage>
        <taxon>Eukaryota</taxon>
        <taxon>Sar</taxon>
        <taxon>Alveolata</taxon>
        <taxon>Dinophyceae</taxon>
        <taxon>Suessiales</taxon>
        <taxon>Symbiodiniaceae</taxon>
        <taxon>Symbiodinium</taxon>
    </lineage>
</organism>
<accession>A0A812TWI2</accession>
<gene>
    <name evidence="1" type="ORF">SNAT2548_LOCUS30630</name>
</gene>